<dbReference type="EC" id="2.7.11.1" evidence="1"/>
<dbReference type="RefSeq" id="WP_182839049.1">
    <property type="nucleotide sequence ID" value="NZ_BAAABQ010000047.1"/>
</dbReference>
<keyword evidence="2" id="KW-0723">Serine/threonine-protein kinase</keyword>
<reference evidence="10 11" key="1">
    <citation type="submission" date="2020-08" db="EMBL/GenBank/DDBJ databases">
        <title>Genomic Encyclopedia of Archaeal and Bacterial Type Strains, Phase II (KMG-II): from individual species to whole genera.</title>
        <authorList>
            <person name="Goeker M."/>
        </authorList>
    </citation>
    <scope>NUCLEOTIDE SEQUENCE [LARGE SCALE GENOMIC DNA]</scope>
    <source>
        <strain evidence="10 11">DSM 43850</strain>
    </source>
</reference>
<evidence type="ECO:0000256" key="3">
    <source>
        <dbReference type="ARBA" id="ARBA00022679"/>
    </source>
</evidence>
<dbReference type="SMART" id="SM00220">
    <property type="entry name" value="S_TKc"/>
    <property type="match status" value="1"/>
</dbReference>
<comment type="caution">
    <text evidence="10">The sequence shown here is derived from an EMBL/GenBank/DDBJ whole genome shotgun (WGS) entry which is preliminary data.</text>
</comment>
<dbReference type="PROSITE" id="PS00107">
    <property type="entry name" value="PROTEIN_KINASE_ATP"/>
    <property type="match status" value="1"/>
</dbReference>
<evidence type="ECO:0000259" key="9">
    <source>
        <dbReference type="PROSITE" id="PS50011"/>
    </source>
</evidence>
<gene>
    <name evidence="10" type="ORF">BC739_006045</name>
</gene>
<dbReference type="Pfam" id="PF00069">
    <property type="entry name" value="Pkinase"/>
    <property type="match status" value="1"/>
</dbReference>
<protein>
    <recommendedName>
        <fullName evidence="1">non-specific serine/threonine protein kinase</fullName>
        <ecNumber evidence="1">2.7.11.1</ecNumber>
    </recommendedName>
</protein>
<accession>A0ABR6BPJ9</accession>
<evidence type="ECO:0000256" key="5">
    <source>
        <dbReference type="ARBA" id="ARBA00022777"/>
    </source>
</evidence>
<evidence type="ECO:0000256" key="8">
    <source>
        <dbReference type="SAM" id="MobiDB-lite"/>
    </source>
</evidence>
<evidence type="ECO:0000256" key="4">
    <source>
        <dbReference type="ARBA" id="ARBA00022741"/>
    </source>
</evidence>
<dbReference type="Proteomes" id="UP000517916">
    <property type="component" value="Unassembled WGS sequence"/>
</dbReference>
<feature type="domain" description="Protein kinase" evidence="9">
    <location>
        <begin position="23"/>
        <end position="287"/>
    </location>
</feature>
<organism evidence="10 11">
    <name type="scientific">Kutzneria viridogrisea</name>
    <dbReference type="NCBI Taxonomy" id="47990"/>
    <lineage>
        <taxon>Bacteria</taxon>
        <taxon>Bacillati</taxon>
        <taxon>Actinomycetota</taxon>
        <taxon>Actinomycetes</taxon>
        <taxon>Pseudonocardiales</taxon>
        <taxon>Pseudonocardiaceae</taxon>
        <taxon>Kutzneria</taxon>
    </lineage>
</organism>
<sequence length="398" mass="43838">MASGADRPRGRRLVPGIVVGHQFQVREELGEGGMGVAYLARDLRSGKEVVVKVPQLPGTVDLDPGAYERTMKRFTQEGRLLRKLDHPNIPAVVGDGEHGSVPFIAMTYIEGKKLTCYRKVNLPRRTEFAAIGTSVARTLAACHRDKVLHRDLKPDNLMVGENGVVYVIDFGIALPLDGDASRYTRNFVGTDAYAAPERFRNREQVVQSDLYSLGCVFYFLLTARPPFIEEGGKSLEKQHLEDPPVPPSRHGSRLPSDLEGLTLGLLEKDIEDRPEIGDVLTTLEPYLPVNGAPEPNPVLQPDVTIPYRTPDKVRPPEAPAKSRTRATQPFRARQRHDFLTDTDITATIQRATTEHGRGDTAAAAQTLADLHRRAIESFGIGNPKLDPIEAALDLLGGR</sequence>
<evidence type="ECO:0000256" key="6">
    <source>
        <dbReference type="ARBA" id="ARBA00022840"/>
    </source>
</evidence>
<evidence type="ECO:0000313" key="11">
    <source>
        <dbReference type="Proteomes" id="UP000517916"/>
    </source>
</evidence>
<evidence type="ECO:0000313" key="10">
    <source>
        <dbReference type="EMBL" id="MBA8928828.1"/>
    </source>
</evidence>
<keyword evidence="4 7" id="KW-0547">Nucleotide-binding</keyword>
<evidence type="ECO:0000256" key="2">
    <source>
        <dbReference type="ARBA" id="ARBA00022527"/>
    </source>
</evidence>
<keyword evidence="5 10" id="KW-0418">Kinase</keyword>
<feature type="region of interest" description="Disordered" evidence="8">
    <location>
        <begin position="237"/>
        <end position="257"/>
    </location>
</feature>
<dbReference type="EMBL" id="JACJID010000004">
    <property type="protein sequence ID" value="MBA8928828.1"/>
    <property type="molecule type" value="Genomic_DNA"/>
</dbReference>
<dbReference type="CDD" id="cd14014">
    <property type="entry name" value="STKc_PknB_like"/>
    <property type="match status" value="1"/>
</dbReference>
<dbReference type="InterPro" id="IPR008271">
    <property type="entry name" value="Ser/Thr_kinase_AS"/>
</dbReference>
<evidence type="ECO:0000256" key="7">
    <source>
        <dbReference type="PROSITE-ProRule" id="PRU10141"/>
    </source>
</evidence>
<dbReference type="Gene3D" id="3.30.200.20">
    <property type="entry name" value="Phosphorylase Kinase, domain 1"/>
    <property type="match status" value="1"/>
</dbReference>
<dbReference type="InterPro" id="IPR017441">
    <property type="entry name" value="Protein_kinase_ATP_BS"/>
</dbReference>
<dbReference type="SUPFAM" id="SSF56112">
    <property type="entry name" value="Protein kinase-like (PK-like)"/>
    <property type="match status" value="1"/>
</dbReference>
<keyword evidence="3 10" id="KW-0808">Transferase</keyword>
<dbReference type="PROSITE" id="PS00108">
    <property type="entry name" value="PROTEIN_KINASE_ST"/>
    <property type="match status" value="1"/>
</dbReference>
<evidence type="ECO:0000256" key="1">
    <source>
        <dbReference type="ARBA" id="ARBA00012513"/>
    </source>
</evidence>
<feature type="region of interest" description="Disordered" evidence="8">
    <location>
        <begin position="291"/>
        <end position="331"/>
    </location>
</feature>
<dbReference type="InterPro" id="IPR011009">
    <property type="entry name" value="Kinase-like_dom_sf"/>
</dbReference>
<name>A0ABR6BPJ9_9PSEU</name>
<feature type="binding site" evidence="7">
    <location>
        <position position="52"/>
    </location>
    <ligand>
        <name>ATP</name>
        <dbReference type="ChEBI" id="CHEBI:30616"/>
    </ligand>
</feature>
<keyword evidence="11" id="KW-1185">Reference proteome</keyword>
<keyword evidence="6 7" id="KW-0067">ATP-binding</keyword>
<dbReference type="GO" id="GO:0004674">
    <property type="term" value="F:protein serine/threonine kinase activity"/>
    <property type="evidence" value="ECO:0007669"/>
    <property type="project" value="UniProtKB-EC"/>
</dbReference>
<dbReference type="PANTHER" id="PTHR43289:SF6">
    <property type="entry name" value="SERINE_THREONINE-PROTEIN KINASE NEKL-3"/>
    <property type="match status" value="1"/>
</dbReference>
<dbReference type="Gene3D" id="1.10.510.10">
    <property type="entry name" value="Transferase(Phosphotransferase) domain 1"/>
    <property type="match status" value="1"/>
</dbReference>
<proteinExistence type="predicted"/>
<dbReference type="PROSITE" id="PS50011">
    <property type="entry name" value="PROTEIN_KINASE_DOM"/>
    <property type="match status" value="1"/>
</dbReference>
<dbReference type="PANTHER" id="PTHR43289">
    <property type="entry name" value="MITOGEN-ACTIVATED PROTEIN KINASE KINASE KINASE 20-RELATED"/>
    <property type="match status" value="1"/>
</dbReference>
<dbReference type="InterPro" id="IPR000719">
    <property type="entry name" value="Prot_kinase_dom"/>
</dbReference>